<dbReference type="Pfam" id="PF02852">
    <property type="entry name" value="Pyr_redox_dim"/>
    <property type="match status" value="1"/>
</dbReference>
<dbReference type="InterPro" id="IPR012999">
    <property type="entry name" value="Pyr_OxRdtase_I_AS"/>
</dbReference>
<dbReference type="InterPro" id="IPR004099">
    <property type="entry name" value="Pyr_nucl-diS_OxRdtase_dimer"/>
</dbReference>
<evidence type="ECO:0000313" key="13">
    <source>
        <dbReference type="EMBL" id="CAA9283255.1"/>
    </source>
</evidence>
<sequence length="476" mass="50039">MSNMFLDVDICVIGAGSAGLSVAAGAAQLGASTVLVERGRMGGDCLNTGCVPSKALLAAGKAARRWHGAPAFGVTSGPPGIDFAAVNRHVHEVIAAIAPNDSVERFEGLGVRVVKGSARFTGPREITAGGLRIRARRFVVATGSTAAVPPIPGLDGVPYFTNETVFENTELPRHLLIIGGGPIGIEMAHAHRALGAEVTVLQSGRILPKDDPELVGLLRQRLEAEGIVLREGARILRIEQDEGGIAAVLGTDRGEERIQGSHLLVAAGRRPNLAGLDLEKAGIAHGPRGITVDARLRSSNRRVFAIGDVAGGPQFTHVAGYHAGIVIRNALFRLPAKVDYRALPWVTYTDPELAQVGLTEAEARASHGEDVVVLRSPFHENDRAQAERETFGLLKAVTTRSGRILGASILGAQAGELIQVWTLAIGQGLNIKALAGMIAPYPTLGEVSKRAAGSFFTPKLFGAGTRRLVRLLARLG</sequence>
<evidence type="ECO:0000259" key="12">
    <source>
        <dbReference type="Pfam" id="PF07992"/>
    </source>
</evidence>
<dbReference type="InterPro" id="IPR016156">
    <property type="entry name" value="FAD/NAD-linked_Rdtase_dimer_sf"/>
</dbReference>
<dbReference type="FunFam" id="3.30.390.30:FF:000001">
    <property type="entry name" value="Dihydrolipoyl dehydrogenase"/>
    <property type="match status" value="1"/>
</dbReference>
<feature type="binding site" evidence="8">
    <location>
        <begin position="142"/>
        <end position="144"/>
    </location>
    <ligand>
        <name>FAD</name>
        <dbReference type="ChEBI" id="CHEBI:57692"/>
    </ligand>
</feature>
<dbReference type="GO" id="GO:0016668">
    <property type="term" value="F:oxidoreductase activity, acting on a sulfur group of donors, NAD(P) as acceptor"/>
    <property type="evidence" value="ECO:0007669"/>
    <property type="project" value="InterPro"/>
</dbReference>
<name>A0A6J4JNE9_9PROT</name>
<evidence type="ECO:0000256" key="8">
    <source>
        <dbReference type="PIRSR" id="PIRSR000350-3"/>
    </source>
</evidence>
<evidence type="ECO:0000256" key="6">
    <source>
        <dbReference type="ARBA" id="ARBA00023157"/>
    </source>
</evidence>
<dbReference type="GO" id="GO:0050660">
    <property type="term" value="F:flavin adenine dinucleotide binding"/>
    <property type="evidence" value="ECO:0007669"/>
    <property type="project" value="TreeGrafter"/>
</dbReference>
<dbReference type="Pfam" id="PF07992">
    <property type="entry name" value="Pyr_redox_2"/>
    <property type="match status" value="1"/>
</dbReference>
<dbReference type="GO" id="GO:0016152">
    <property type="term" value="F:mercury (II) reductase (NADP+) activity"/>
    <property type="evidence" value="ECO:0007669"/>
    <property type="project" value="UniProtKB-EC"/>
</dbReference>
<dbReference type="PRINTS" id="PR00411">
    <property type="entry name" value="PNDRDTASEI"/>
</dbReference>
<evidence type="ECO:0000256" key="10">
    <source>
        <dbReference type="RuleBase" id="RU003691"/>
    </source>
</evidence>
<keyword evidence="2 10" id="KW-0285">Flavoprotein</keyword>
<comment type="cofactor">
    <cofactor evidence="8">
        <name>FAD</name>
        <dbReference type="ChEBI" id="CHEBI:57692"/>
    </cofactor>
    <text evidence="8">Binds 1 FAD per subunit.</text>
</comment>
<dbReference type="PIRSF" id="PIRSF000350">
    <property type="entry name" value="Mercury_reductase_MerA"/>
    <property type="match status" value="1"/>
</dbReference>
<keyword evidence="8" id="KW-0547">Nucleotide-binding</keyword>
<keyword evidence="6" id="KW-1015">Disulfide bond</keyword>
<evidence type="ECO:0000256" key="4">
    <source>
        <dbReference type="ARBA" id="ARBA00022857"/>
    </source>
</evidence>
<comment type="similarity">
    <text evidence="1 10">Belongs to the class-I pyridine nucleotide-disulfide oxidoreductase family.</text>
</comment>
<feature type="binding site" evidence="8">
    <location>
        <position position="54"/>
    </location>
    <ligand>
        <name>FAD</name>
        <dbReference type="ChEBI" id="CHEBI:57692"/>
    </ligand>
</feature>
<dbReference type="InterPro" id="IPR036188">
    <property type="entry name" value="FAD/NAD-bd_sf"/>
</dbReference>
<feature type="disulfide bond" description="Redox-active" evidence="9">
    <location>
        <begin position="45"/>
        <end position="50"/>
    </location>
</feature>
<dbReference type="AlphaFoldDB" id="A0A6J4JNE9"/>
<keyword evidence="7 10" id="KW-0676">Redox-active center</keyword>
<dbReference type="SUPFAM" id="SSF51905">
    <property type="entry name" value="FAD/NAD(P)-binding domain"/>
    <property type="match status" value="1"/>
</dbReference>
<evidence type="ECO:0000256" key="7">
    <source>
        <dbReference type="ARBA" id="ARBA00023284"/>
    </source>
</evidence>
<dbReference type="PRINTS" id="PR00368">
    <property type="entry name" value="FADPNR"/>
</dbReference>
<evidence type="ECO:0000256" key="2">
    <source>
        <dbReference type="ARBA" id="ARBA00022630"/>
    </source>
</evidence>
<feature type="binding site" evidence="8">
    <location>
        <begin position="179"/>
        <end position="186"/>
    </location>
    <ligand>
        <name>NAD(+)</name>
        <dbReference type="ChEBI" id="CHEBI:57540"/>
    </ligand>
</feature>
<dbReference type="Gene3D" id="3.30.390.30">
    <property type="match status" value="1"/>
</dbReference>
<keyword evidence="8" id="KW-0520">NAD</keyword>
<accession>A0A6J4JNE9</accession>
<evidence type="ECO:0000259" key="11">
    <source>
        <dbReference type="Pfam" id="PF02852"/>
    </source>
</evidence>
<dbReference type="EC" id="1.16.1.1" evidence="13"/>
<protein>
    <submittedName>
        <fullName evidence="13">Mercuric ion reductase</fullName>
        <ecNumber evidence="13">1.16.1.1</ecNumber>
    </submittedName>
</protein>
<reference evidence="13" key="1">
    <citation type="submission" date="2020-02" db="EMBL/GenBank/DDBJ databases">
        <authorList>
            <person name="Meier V. D."/>
        </authorList>
    </citation>
    <scope>NUCLEOTIDE SEQUENCE</scope>
    <source>
        <strain evidence="13">AVDCRST_MAG27</strain>
    </source>
</reference>
<evidence type="ECO:0000256" key="5">
    <source>
        <dbReference type="ARBA" id="ARBA00023002"/>
    </source>
</evidence>
<feature type="binding site" evidence="8">
    <location>
        <position position="308"/>
    </location>
    <ligand>
        <name>FAD</name>
        <dbReference type="ChEBI" id="CHEBI:57692"/>
    </ligand>
</feature>
<keyword evidence="4" id="KW-0521">NADP</keyword>
<evidence type="ECO:0000256" key="1">
    <source>
        <dbReference type="ARBA" id="ARBA00007532"/>
    </source>
</evidence>
<organism evidence="13">
    <name type="scientific">uncultured Craurococcus sp</name>
    <dbReference type="NCBI Taxonomy" id="1135998"/>
    <lineage>
        <taxon>Bacteria</taxon>
        <taxon>Pseudomonadati</taxon>
        <taxon>Pseudomonadota</taxon>
        <taxon>Alphaproteobacteria</taxon>
        <taxon>Acetobacterales</taxon>
        <taxon>Acetobacteraceae</taxon>
        <taxon>Craurococcus</taxon>
        <taxon>environmental samples</taxon>
    </lineage>
</organism>
<dbReference type="InterPro" id="IPR001100">
    <property type="entry name" value="Pyr_nuc-diS_OxRdtase"/>
</dbReference>
<keyword evidence="3 8" id="KW-0274">FAD</keyword>
<evidence type="ECO:0000256" key="9">
    <source>
        <dbReference type="PIRSR" id="PIRSR000350-4"/>
    </source>
</evidence>
<keyword evidence="5 10" id="KW-0560">Oxidoreductase</keyword>
<dbReference type="SUPFAM" id="SSF55424">
    <property type="entry name" value="FAD/NAD-linked reductases, dimerisation (C-terminal) domain"/>
    <property type="match status" value="1"/>
</dbReference>
<feature type="domain" description="FAD/NAD(P)-binding" evidence="12">
    <location>
        <begin position="9"/>
        <end position="322"/>
    </location>
</feature>
<dbReference type="GO" id="GO:0003955">
    <property type="term" value="F:NAD(P)H dehydrogenase (quinone) activity"/>
    <property type="evidence" value="ECO:0007669"/>
    <property type="project" value="TreeGrafter"/>
</dbReference>
<proteinExistence type="inferred from homology"/>
<dbReference type="PANTHER" id="PTHR43014:SF2">
    <property type="entry name" value="MERCURIC REDUCTASE"/>
    <property type="match status" value="1"/>
</dbReference>
<feature type="domain" description="Pyridine nucleotide-disulphide oxidoreductase dimerisation" evidence="11">
    <location>
        <begin position="344"/>
        <end position="451"/>
    </location>
</feature>
<dbReference type="PROSITE" id="PS00076">
    <property type="entry name" value="PYRIDINE_REDOX_1"/>
    <property type="match status" value="1"/>
</dbReference>
<dbReference type="EMBL" id="CADCTD010000172">
    <property type="protein sequence ID" value="CAA9283255.1"/>
    <property type="molecule type" value="Genomic_DNA"/>
</dbReference>
<feature type="binding site" evidence="8">
    <location>
        <position position="268"/>
    </location>
    <ligand>
        <name>NAD(+)</name>
        <dbReference type="ChEBI" id="CHEBI:57540"/>
    </ligand>
</feature>
<dbReference type="InterPro" id="IPR023753">
    <property type="entry name" value="FAD/NAD-binding_dom"/>
</dbReference>
<gene>
    <name evidence="13" type="ORF">AVDCRST_MAG27-4014</name>
</gene>
<evidence type="ECO:0000256" key="3">
    <source>
        <dbReference type="ARBA" id="ARBA00022827"/>
    </source>
</evidence>
<dbReference type="PANTHER" id="PTHR43014">
    <property type="entry name" value="MERCURIC REDUCTASE"/>
    <property type="match status" value="1"/>
</dbReference>
<dbReference type="Gene3D" id="3.50.50.60">
    <property type="entry name" value="FAD/NAD(P)-binding domain"/>
    <property type="match status" value="2"/>
</dbReference>